<evidence type="ECO:0000313" key="2">
    <source>
        <dbReference type="EMBL" id="EJT52303.1"/>
    </source>
</evidence>
<evidence type="ECO:0000313" key="3">
    <source>
        <dbReference type="Proteomes" id="UP000002748"/>
    </source>
</evidence>
<feature type="compositionally biased region" description="Low complexity" evidence="1">
    <location>
        <begin position="518"/>
        <end position="539"/>
    </location>
</feature>
<comment type="caution">
    <text evidence="2">The sequence shown here is derived from an EMBL/GenBank/DDBJ whole genome shotgun (WGS) entry which is preliminary data.</text>
</comment>
<dbReference type="HOGENOM" id="CLU_444812_0_0_1"/>
<feature type="region of interest" description="Disordered" evidence="1">
    <location>
        <begin position="21"/>
        <end position="100"/>
    </location>
</feature>
<feature type="compositionally biased region" description="Basic residues" evidence="1">
    <location>
        <begin position="473"/>
        <end position="487"/>
    </location>
</feature>
<reference evidence="2 3" key="1">
    <citation type="journal article" date="2012" name="Eukaryot. Cell">
        <title>Draft genome sequence of CBS 2479, the standard type strain of Trichosporon asahii.</title>
        <authorList>
            <person name="Yang R.Y."/>
            <person name="Li H.T."/>
            <person name="Zhu H."/>
            <person name="Zhou G.P."/>
            <person name="Wang M."/>
            <person name="Wang L."/>
        </authorList>
    </citation>
    <scope>NUCLEOTIDE SEQUENCE [LARGE SCALE GENOMIC DNA]</scope>
    <source>
        <strain evidence="3">ATCC 90039 / CBS 2479 / JCM 2466 / KCTC 7840 / NCYC 2677 / UAMH 7654</strain>
    </source>
</reference>
<feature type="compositionally biased region" description="Polar residues" evidence="1">
    <location>
        <begin position="381"/>
        <end position="400"/>
    </location>
</feature>
<organism evidence="2 3">
    <name type="scientific">Trichosporon asahii var. asahii (strain ATCC 90039 / CBS 2479 / JCM 2466 / KCTC 7840 / NBRC 103889/ NCYC 2677 / UAMH 7654)</name>
    <name type="common">Yeast</name>
    <dbReference type="NCBI Taxonomy" id="1186058"/>
    <lineage>
        <taxon>Eukaryota</taxon>
        <taxon>Fungi</taxon>
        <taxon>Dikarya</taxon>
        <taxon>Basidiomycota</taxon>
        <taxon>Agaricomycotina</taxon>
        <taxon>Tremellomycetes</taxon>
        <taxon>Trichosporonales</taxon>
        <taxon>Trichosporonaceae</taxon>
        <taxon>Trichosporon</taxon>
    </lineage>
</organism>
<dbReference type="OrthoDB" id="2562784at2759"/>
<dbReference type="AlphaFoldDB" id="J5RF36"/>
<gene>
    <name evidence="2" type="ORF">A1Q1_04514</name>
</gene>
<feature type="region of interest" description="Disordered" evidence="1">
    <location>
        <begin position="232"/>
        <end position="257"/>
    </location>
</feature>
<feature type="region of interest" description="Disordered" evidence="1">
    <location>
        <begin position="416"/>
        <end position="564"/>
    </location>
</feature>
<evidence type="ECO:0000256" key="1">
    <source>
        <dbReference type="SAM" id="MobiDB-lite"/>
    </source>
</evidence>
<accession>J5RF36</accession>
<feature type="compositionally biased region" description="Polar residues" evidence="1">
    <location>
        <begin position="68"/>
        <end position="77"/>
    </location>
</feature>
<feature type="region of interest" description="Disordered" evidence="1">
    <location>
        <begin position="283"/>
        <end position="315"/>
    </location>
</feature>
<sequence length="624" mass="66392">MDGFQNYCLVCERLIVPPADPEAEKAVKSPSKKKAAGSIRIRNPDGTTTTRTANGVKHTKLAPRRPASTKSQPTTSKSDTDVTHPDLLAVPAGGDSPSAEKVVQPVFTSTIYCSEACRDQDYGSSHQTYEDFVRVFGNPEVATLRSMPAVAPPSPILGSDTDSSASVSGLLAPLSSTPTTTDTVFSDTASVPKGMDYFRMGRRQSDDWKELERKRRSSMNTTPITVTSVHIQLQMSRQRSSASRSAASAASSDSLSSLWQDQEMHRTMSLSGAVRSMAPIHQEGRHMSTSSEGGGNAAGPRPFARSNYSQSSLAGMTSPTGSGYVLPAQVGSAPSATAFLMHTYASAFPARDMTISPSLRATPIPGSVTPDNRHSVLASPGNGTVRGSYTPSRSRTNSGATWDAFGKAEVRERQRVARKYSNASEVDSVASSIPREAPSSLDLHRVRGRGESNKDVTPTQSLEMENGGWQIRYGHRSASRSRSRSRSRTREGRVPPSPALGTKAMSIALPIPPRATKASSVSNGVSAASATRSASGTGTPRTPQSRLRRESRPTRPQSSNALPDLAALRIGASCAADTCVSTETAAGRSVPRAGFDWGASEHKTYELPKGVVVNPNKGLFYFKA</sequence>
<dbReference type="VEuPathDB" id="FungiDB:A1Q1_04514"/>
<dbReference type="Proteomes" id="UP000002748">
    <property type="component" value="Unassembled WGS sequence"/>
</dbReference>
<feature type="region of interest" description="Disordered" evidence="1">
    <location>
        <begin position="365"/>
        <end position="401"/>
    </location>
</feature>
<name>J5RF36_TRIAS</name>
<feature type="compositionally biased region" description="Basic and acidic residues" evidence="1">
    <location>
        <begin position="442"/>
        <end position="454"/>
    </location>
</feature>
<proteinExistence type="predicted"/>
<dbReference type="EMBL" id="ALBS01000027">
    <property type="protein sequence ID" value="EJT52303.1"/>
    <property type="molecule type" value="Genomic_DNA"/>
</dbReference>
<feature type="compositionally biased region" description="Polar residues" evidence="1">
    <location>
        <begin position="421"/>
        <end position="431"/>
    </location>
</feature>
<dbReference type="GeneID" id="25988027"/>
<protein>
    <submittedName>
        <fullName evidence="2">Uncharacterized protein</fullName>
    </submittedName>
</protein>
<dbReference type="RefSeq" id="XP_014183422.1">
    <property type="nucleotide sequence ID" value="XM_014327947.1"/>
</dbReference>
<dbReference type="KEGG" id="tasa:A1Q1_04514"/>
<feature type="compositionally biased region" description="Polar residues" evidence="1">
    <location>
        <begin position="306"/>
        <end position="315"/>
    </location>
</feature>